<dbReference type="AlphaFoldDB" id="A0A6M3LJU5"/>
<dbReference type="EMBL" id="MT143321">
    <property type="protein sequence ID" value="QJA95526.1"/>
    <property type="molecule type" value="Genomic_DNA"/>
</dbReference>
<reference evidence="2" key="1">
    <citation type="submission" date="2020-03" db="EMBL/GenBank/DDBJ databases">
        <title>The deep terrestrial virosphere.</title>
        <authorList>
            <person name="Holmfeldt K."/>
            <person name="Nilsson E."/>
            <person name="Simone D."/>
            <person name="Lopez-Fernandez M."/>
            <person name="Wu X."/>
            <person name="de Brujin I."/>
            <person name="Lundin D."/>
            <person name="Andersson A."/>
            <person name="Bertilsson S."/>
            <person name="Dopson M."/>
        </authorList>
    </citation>
    <scope>NUCLEOTIDE SEQUENCE</scope>
    <source>
        <strain evidence="2">MM415B05316</strain>
    </source>
</reference>
<protein>
    <submittedName>
        <fullName evidence="2">Uncharacterized protein</fullName>
    </submittedName>
</protein>
<organism evidence="2">
    <name type="scientific">viral metagenome</name>
    <dbReference type="NCBI Taxonomy" id="1070528"/>
    <lineage>
        <taxon>unclassified sequences</taxon>
        <taxon>metagenomes</taxon>
        <taxon>organismal metagenomes</taxon>
    </lineage>
</organism>
<accession>A0A6M3LJU5</accession>
<keyword evidence="1" id="KW-0472">Membrane</keyword>
<gene>
    <name evidence="2" type="ORF">MM415B05316_0009</name>
</gene>
<sequence length="89" mass="9330">MESSHTAFGAYGFNGWTPSAPGGVAVMPETQVGVTGDIPGPALPRLPILGSNPLFWLLALALIWSGYVYGAFDIGFKKLGSSSFKVGRK</sequence>
<proteinExistence type="predicted"/>
<keyword evidence="1" id="KW-0812">Transmembrane</keyword>
<name>A0A6M3LJU5_9ZZZZ</name>
<feature type="transmembrane region" description="Helical" evidence="1">
    <location>
        <begin position="54"/>
        <end position="72"/>
    </location>
</feature>
<keyword evidence="1" id="KW-1133">Transmembrane helix</keyword>
<evidence type="ECO:0000256" key="1">
    <source>
        <dbReference type="SAM" id="Phobius"/>
    </source>
</evidence>
<evidence type="ECO:0000313" key="2">
    <source>
        <dbReference type="EMBL" id="QJA95526.1"/>
    </source>
</evidence>